<accession>T1DUE4</accession>
<feature type="non-terminal residue" evidence="2">
    <location>
        <position position="1"/>
    </location>
</feature>
<sequence length="115" mass="13867">CVRFLVFLCLSLSIFRCHFVLVSVFTMRLRAFLMLRFAFIFICCVLFWLSDLGFFCLSPRRSFHISDFEFIRILCSSTIELNSCLFHLRTLLQFFIFCLFIINFYHLTYFNGFQT</sequence>
<keyword evidence="1" id="KW-0472">Membrane</keyword>
<dbReference type="AlphaFoldDB" id="T1DUE4"/>
<proteinExistence type="evidence at transcript level"/>
<dbReference type="EMBL" id="GAMD01000149">
    <property type="protein sequence ID" value="JAB01442.1"/>
    <property type="molecule type" value="mRNA"/>
</dbReference>
<keyword evidence="1" id="KW-0812">Transmembrane</keyword>
<organism evidence="2">
    <name type="scientific">Anopheles aquasalis</name>
    <name type="common">Malaria mosquito</name>
    <dbReference type="NCBI Taxonomy" id="42839"/>
    <lineage>
        <taxon>Eukaryota</taxon>
        <taxon>Metazoa</taxon>
        <taxon>Ecdysozoa</taxon>
        <taxon>Arthropoda</taxon>
        <taxon>Hexapoda</taxon>
        <taxon>Insecta</taxon>
        <taxon>Pterygota</taxon>
        <taxon>Neoptera</taxon>
        <taxon>Endopterygota</taxon>
        <taxon>Diptera</taxon>
        <taxon>Nematocera</taxon>
        <taxon>Culicoidea</taxon>
        <taxon>Culicidae</taxon>
        <taxon>Anophelinae</taxon>
        <taxon>Anopheles</taxon>
    </lineage>
</organism>
<evidence type="ECO:0000313" key="2">
    <source>
        <dbReference type="EMBL" id="JAB01442.1"/>
    </source>
</evidence>
<reference evidence="2" key="1">
    <citation type="submission" date="2013-07" db="EMBL/GenBank/DDBJ databases">
        <title>Transcriptome sequencing and developmental regulation of gene expression in Anopheles aquasalis.</title>
        <authorList>
            <consortium name="Brazilian Malaria Network (MCT/CNPq/MS/SCTIE/DECIT/PRONEX 555648/2009-5) and Research Network on Bioactive Molecules from Arthropod Vectors (NAP-MOBIARVE"/>
            <consortium name="University of Sao Paulo)"/>
            <person name="Marinotti O."/>
            <person name="Ribeiro J.M.C."/>
            <person name="Costa-da-Silva A.L."/>
            <person name="Silva M.C.P."/>
            <person name="Lopes A.R."/>
            <person name="Barros M.S."/>
            <person name="Sa-Nunes A."/>
            <person name="Konjin B.B."/>
            <person name="Carvalho E."/>
            <person name="Suesdek L."/>
            <person name="Silva-Neto M.A.C."/>
            <person name="Capurro M.L."/>
        </authorList>
    </citation>
    <scope>NUCLEOTIDE SEQUENCE</scope>
    <source>
        <tissue evidence="2">Whole body</tissue>
    </source>
</reference>
<name>T1DUE4_ANOAQ</name>
<protein>
    <submittedName>
        <fullName evidence="2">Uncharacterized protein</fullName>
    </submittedName>
</protein>
<feature type="transmembrane region" description="Helical" evidence="1">
    <location>
        <begin position="29"/>
        <end position="49"/>
    </location>
</feature>
<keyword evidence="1" id="KW-1133">Transmembrane helix</keyword>
<evidence type="ECO:0000256" key="1">
    <source>
        <dbReference type="SAM" id="Phobius"/>
    </source>
</evidence>
<feature type="transmembrane region" description="Helical" evidence="1">
    <location>
        <begin position="94"/>
        <end position="113"/>
    </location>
</feature>